<evidence type="ECO:0000313" key="2">
    <source>
        <dbReference type="EMBL" id="KGG50569.1"/>
    </source>
</evidence>
<organism evidence="2 3">
    <name type="scientific">Mitosporidium daphniae</name>
    <dbReference type="NCBI Taxonomy" id="1485682"/>
    <lineage>
        <taxon>Eukaryota</taxon>
        <taxon>Fungi</taxon>
        <taxon>Fungi incertae sedis</taxon>
        <taxon>Microsporidia</taxon>
        <taxon>Mitosporidium</taxon>
    </lineage>
</organism>
<feature type="region of interest" description="Disordered" evidence="1">
    <location>
        <begin position="1"/>
        <end position="28"/>
    </location>
</feature>
<evidence type="ECO:0000256" key="1">
    <source>
        <dbReference type="SAM" id="MobiDB-lite"/>
    </source>
</evidence>
<accession>A0A098VP41</accession>
<feature type="compositionally biased region" description="Polar residues" evidence="1">
    <location>
        <begin position="16"/>
        <end position="28"/>
    </location>
</feature>
<proteinExistence type="predicted"/>
<dbReference type="GeneID" id="25260545"/>
<reference evidence="2 3" key="1">
    <citation type="submission" date="2014-04" db="EMBL/GenBank/DDBJ databases">
        <title>A new species of microsporidia sheds light on the evolution of extreme parasitism.</title>
        <authorList>
            <person name="Haag K.L."/>
            <person name="James T.Y."/>
            <person name="Larsson R."/>
            <person name="Schaer T.M."/>
            <person name="Refardt D."/>
            <person name="Pombert J.-F."/>
            <person name="Ebert D."/>
        </authorList>
    </citation>
    <scope>NUCLEOTIDE SEQUENCE [LARGE SCALE GENOMIC DNA]</scope>
    <source>
        <strain evidence="2 3">UGP3</strain>
        <tissue evidence="2">Spores</tissue>
    </source>
</reference>
<feature type="compositionally biased region" description="Low complexity" evidence="1">
    <location>
        <begin position="126"/>
        <end position="138"/>
    </location>
</feature>
<sequence length="220" mass="24530">MIPGSRDGNLSGALRAQTQNKQASPIKSKTLSEIDAELQNSGWRKSTFAQRNSFTWRALPNFNNQTQKDVCITGLDTPKCAMSRDRRKPDKKLAEENVLPSVFTDCSWVITPEPELERSSHVLEGSCENNPTPNSSSENAKRDSDRQAFVLRKNVKGIRVQERLAEANAVTSNPLRPAQNCTYISDCPIDSSKPTFLVTHAMLQSLSSTRPKIIRLKKSN</sequence>
<dbReference type="EMBL" id="JMKJ01000573">
    <property type="protein sequence ID" value="KGG50569.1"/>
    <property type="molecule type" value="Genomic_DNA"/>
</dbReference>
<gene>
    <name evidence="2" type="ORF">DI09_64p50</name>
</gene>
<evidence type="ECO:0000313" key="3">
    <source>
        <dbReference type="Proteomes" id="UP000029725"/>
    </source>
</evidence>
<keyword evidence="3" id="KW-1185">Reference proteome</keyword>
<feature type="region of interest" description="Disordered" evidence="1">
    <location>
        <begin position="124"/>
        <end position="146"/>
    </location>
</feature>
<dbReference type="RefSeq" id="XP_013237008.1">
    <property type="nucleotide sequence ID" value="XM_013381554.1"/>
</dbReference>
<dbReference type="Proteomes" id="UP000029725">
    <property type="component" value="Unassembled WGS sequence"/>
</dbReference>
<comment type="caution">
    <text evidence="2">The sequence shown here is derived from an EMBL/GenBank/DDBJ whole genome shotgun (WGS) entry which is preliminary data.</text>
</comment>
<name>A0A098VP41_9MICR</name>
<dbReference type="HOGENOM" id="CLU_1256309_0_0_1"/>
<protein>
    <submittedName>
        <fullName evidence="2">Uncharacterized protein</fullName>
    </submittedName>
</protein>
<dbReference type="AlphaFoldDB" id="A0A098VP41"/>
<dbReference type="VEuPathDB" id="MicrosporidiaDB:DI09_64p50"/>